<dbReference type="STRING" id="378806.STAUR_7947"/>
<dbReference type="Gene3D" id="3.50.50.60">
    <property type="entry name" value="FAD/NAD(P)-binding domain"/>
    <property type="match status" value="1"/>
</dbReference>
<dbReference type="EMBL" id="CP002271">
    <property type="protein sequence ID" value="ADO75702.1"/>
    <property type="molecule type" value="Genomic_DNA"/>
</dbReference>
<dbReference type="SUPFAM" id="SSF51905">
    <property type="entry name" value="FAD/NAD(P)-binding domain"/>
    <property type="match status" value="1"/>
</dbReference>
<dbReference type="eggNOG" id="COG3349">
    <property type="taxonomic scope" value="Bacteria"/>
</dbReference>
<dbReference type="AlphaFoldDB" id="E3FPZ9"/>
<dbReference type="SUPFAM" id="SSF51971">
    <property type="entry name" value="Nucleotide-binding domain"/>
    <property type="match status" value="1"/>
</dbReference>
<dbReference type="KEGG" id="sur:STAUR_7947"/>
<feature type="compositionally biased region" description="Low complexity" evidence="1">
    <location>
        <begin position="816"/>
        <end position="833"/>
    </location>
</feature>
<dbReference type="Pfam" id="PF13450">
    <property type="entry name" value="NAD_binding_8"/>
    <property type="match status" value="1"/>
</dbReference>
<reference evidence="2 3" key="1">
    <citation type="journal article" date="2011" name="Mol. Biol. Evol.">
        <title>Comparative genomic analysis of fruiting body formation in Myxococcales.</title>
        <authorList>
            <person name="Huntley S."/>
            <person name="Hamann N."/>
            <person name="Wegener-Feldbrugge S."/>
            <person name="Treuner-Lange A."/>
            <person name="Kube M."/>
            <person name="Reinhardt R."/>
            <person name="Klages S."/>
            <person name="Muller R."/>
            <person name="Ronning C.M."/>
            <person name="Nierman W.C."/>
            <person name="Sogaard-Andersen L."/>
        </authorList>
    </citation>
    <scope>NUCLEOTIDE SEQUENCE [LARGE SCALE GENOMIC DNA]</scope>
    <source>
        <strain evidence="2 3">DW4/3-1</strain>
    </source>
</reference>
<dbReference type="HOGENOM" id="CLU_314208_0_0_7"/>
<dbReference type="eggNOG" id="COG0665">
    <property type="taxonomic scope" value="Bacteria"/>
</dbReference>
<feature type="region of interest" description="Disordered" evidence="1">
    <location>
        <begin position="194"/>
        <end position="214"/>
    </location>
</feature>
<dbReference type="Proteomes" id="UP000001351">
    <property type="component" value="Chromosome"/>
</dbReference>
<evidence type="ECO:0000256" key="1">
    <source>
        <dbReference type="SAM" id="MobiDB-lite"/>
    </source>
</evidence>
<sequence>MPSRRALAPGEQDMPPKKSASSPQRKTESNARVYIYGGGVSGLTAAHELATRGFEVLLFERERALGPRGLLEPESLGGMAKTQYFTPVQGEPISFQQARPKDLVGQGVEAARYFPECWLEFTEGRQTRTPPSLTPSKESIEHLTSAAEFVNDLWKQEKEGRFNPKLGRLRDMQIHVQAFTDESDERIRVWRTATGTAPGKSKRNAKAPADNPSLNNRVEMTRQVKSLLSRRLSPDLRHRIIPLEGQESGSFLRASSSLGAPPVSRNWVRILFYRPQLPGEHGYRFFPSYYRHVFDTMARIPLQDDQGQPSGGSVLDNLMPLPEIGIASNTQAPFLLSWNSPQTGDALSRTEYNRRRMAELNIHSQDLLQFSLRVLRYMLSCPQRRAAEMEELSWWEYLEGYDLKKGTRLYRYGEAFAHLVKSSSRVLAALDGAQGDARTCGNTYVQLLAQALVPTPRNNCTLNGPTSEAWFTHWRTHLERLGVKFFQGSLAGFQLENGRLVAQMDYLSKPKAPEPHGGAGDKEAVYFVVATDLPSAAQTAKNLGAGIPSQLQDYASKIPVHPRATTFRPRTESEWELEHPAWDRLQTISGIQFFFEKHLNIVDGYLYCVDAEWGLSAICSQLVWKERPIAALSAYQSILSVDIGDWNAPSRELKKTASQCSPEQLAAEVLRQLRVSLSARGQGRPPAGFVLPEPDWIHIDDSLEYLAPEEKSPPLSLFRLARNRAPYLVPIAGDWKYRPGPEPWDPTPQAAPPPRWEHPASVWQPPQGGYPVHYDRLVFAGTWTRTFTRMTTMESANESARHAVNAILDHRTFKHPPATGTASTPSTPSAPSSHWQYPGSPGISGSNPYQRGFFPTTPWGDYCRIWNPEINELPDLELLQQQDEKNFHQGLPHPMDMMGAEVLPSIFSQVPGLGTSFDSLLNWAASLGATLPQASHGLLAVLRHLRSVLESAPRSHHPY</sequence>
<evidence type="ECO:0000313" key="3">
    <source>
        <dbReference type="Proteomes" id="UP000001351"/>
    </source>
</evidence>
<proteinExistence type="predicted"/>
<gene>
    <name evidence="2" type="ordered locus">STAUR_7947</name>
</gene>
<keyword evidence="3" id="KW-1185">Reference proteome</keyword>
<protein>
    <submittedName>
        <fullName evidence="2">Conserved uncharacterized protein</fullName>
    </submittedName>
</protein>
<organism evidence="2 3">
    <name type="scientific">Stigmatella aurantiaca (strain DW4/3-1)</name>
    <dbReference type="NCBI Taxonomy" id="378806"/>
    <lineage>
        <taxon>Bacteria</taxon>
        <taxon>Pseudomonadati</taxon>
        <taxon>Myxococcota</taxon>
        <taxon>Myxococcia</taxon>
        <taxon>Myxococcales</taxon>
        <taxon>Cystobacterineae</taxon>
        <taxon>Archangiaceae</taxon>
        <taxon>Stigmatella</taxon>
    </lineage>
</organism>
<name>E3FPZ9_STIAD</name>
<evidence type="ECO:0000313" key="2">
    <source>
        <dbReference type="EMBL" id="ADO75702.1"/>
    </source>
</evidence>
<feature type="region of interest" description="Disordered" evidence="1">
    <location>
        <begin position="813"/>
        <end position="841"/>
    </location>
</feature>
<feature type="region of interest" description="Disordered" evidence="1">
    <location>
        <begin position="1"/>
        <end position="29"/>
    </location>
</feature>
<dbReference type="InterPro" id="IPR036188">
    <property type="entry name" value="FAD/NAD-bd_sf"/>
</dbReference>
<accession>E3FPZ9</accession>